<evidence type="ECO:0000259" key="2">
    <source>
        <dbReference type="PROSITE" id="PS50234"/>
    </source>
</evidence>
<dbReference type="Proteomes" id="UP001476282">
    <property type="component" value="Unassembled WGS sequence"/>
</dbReference>
<dbReference type="InterPro" id="IPR029062">
    <property type="entry name" value="Class_I_gatase-like"/>
</dbReference>
<dbReference type="Pfam" id="PF00092">
    <property type="entry name" value="VWA"/>
    <property type="match status" value="1"/>
</dbReference>
<accession>A0ABP9US00</accession>
<comment type="caution">
    <text evidence="3">The sequence shown here is derived from an EMBL/GenBank/DDBJ whole genome shotgun (WGS) entry which is preliminary data.</text>
</comment>
<protein>
    <recommendedName>
        <fullName evidence="2">VWFA domain-containing protein</fullName>
    </recommendedName>
</protein>
<evidence type="ECO:0000313" key="3">
    <source>
        <dbReference type="EMBL" id="GAA5483472.1"/>
    </source>
</evidence>
<dbReference type="SUPFAM" id="SSF53300">
    <property type="entry name" value="vWA-like"/>
    <property type="match status" value="2"/>
</dbReference>
<keyword evidence="4" id="KW-1185">Reference proteome</keyword>
<dbReference type="EMBL" id="BAABRI010000015">
    <property type="protein sequence ID" value="GAA5483472.1"/>
    <property type="molecule type" value="Genomic_DNA"/>
</dbReference>
<feature type="region of interest" description="Disordered" evidence="1">
    <location>
        <begin position="845"/>
        <end position="899"/>
    </location>
</feature>
<dbReference type="PANTHER" id="PTHR37947">
    <property type="entry name" value="BLL2462 PROTEIN"/>
    <property type="match status" value="1"/>
</dbReference>
<feature type="compositionally biased region" description="Pro residues" evidence="1">
    <location>
        <begin position="865"/>
        <end position="874"/>
    </location>
</feature>
<reference evidence="3 4" key="1">
    <citation type="submission" date="2024-02" db="EMBL/GenBank/DDBJ databases">
        <title>Haloferula sargassicola NBRC 104335.</title>
        <authorList>
            <person name="Ichikawa N."/>
            <person name="Katano-Makiyama Y."/>
            <person name="Hidaka K."/>
        </authorList>
    </citation>
    <scope>NUCLEOTIDE SEQUENCE [LARGE SCALE GENOMIC DNA]</scope>
    <source>
        <strain evidence="3 4">NBRC 104335</strain>
    </source>
</reference>
<feature type="compositionally biased region" description="Basic residues" evidence="1">
    <location>
        <begin position="889"/>
        <end position="899"/>
    </location>
</feature>
<dbReference type="Gene3D" id="3.40.50.410">
    <property type="entry name" value="von Willebrand factor, type A domain"/>
    <property type="match status" value="1"/>
</dbReference>
<feature type="compositionally biased region" description="Basic residues" evidence="1">
    <location>
        <begin position="852"/>
        <end position="861"/>
    </location>
</feature>
<proteinExistence type="predicted"/>
<evidence type="ECO:0000256" key="1">
    <source>
        <dbReference type="SAM" id="MobiDB-lite"/>
    </source>
</evidence>
<sequence>MTFAAPQWFLLVPAVLLIGWMWRGLRVFSPLRLLLLFGAATLLADPTLVRRDDSIDLWVLLDRSNSTEDLVDKGLPEWQRLLDKSKPSRRDQLKLYDYGAEIVEHGSDGDSFTGSRKLTRTGLALSHVAALADENRSSRVLVFTDGFSTEPLTEAAGQLEKRGIPVDFRLVREDTLDDFRISHIELPERSQAGEPFLFSVTARGSIDGKLPITIFRGDQKLLDTEVELVNGVGQAEFTDRIPVTGSFEYRAEIVPENDAHPGNNRSSKWIEITGGPRVLVVTNYLDDPLAKVLASLDFTVDVETRSQTLQPGRLSGCRAVVFNNIPAHEVPDDFLKALDFFVREQAGGFMMVGGKQSFGSGGYFQSSIDPLLPVSMELKNEHRKLAVALAVVLDRSGSMSVTVNAGGKNLTKMDLANNGAAETIELLGMQDQVSIIAVDSAPHVIVPMTRIGGNKAKLQKAARKVQSMGGGIFVYEGLKAAWKELKKTQVGTRHVILFSDAADSEEPGDYKRLLEEMKKEGATVSVIGLGTRKDSDAALLEDIAKRGDGRIFFSERAVDIPKIFAQETVTIARSAFVEEPVGTLDSGRWAEVSPKPLEWLGQVDGYNLSYAREDATVSLVTTDEYHAPLVAQGRRGLGLTAAVSFPLGGEFSDLTRAWPGYGDFVQTLTRWLMGLDLPPGIGLKHRIDGTRLTVDLLYDPEEWGEKFAIAPPRVRLVEEGPFSAPYEVPWRRMEPGRFTLTRDLEEGSVLRGAAQVGEHAIPFGPLSVGASVEWAFDPARIEELRSVSRQTGGRELVDLSEAWLRPPRERATSLRPWLAGSLLFLLLADALVTRTGWRLPLPAMPRFERRPKTPRPPKPARRSPPTTPEKPPATPEKEAPPSPQESTRRSRYQRAKDRK</sequence>
<organism evidence="3 4">
    <name type="scientific">Haloferula sargassicola</name>
    <dbReference type="NCBI Taxonomy" id="490096"/>
    <lineage>
        <taxon>Bacteria</taxon>
        <taxon>Pseudomonadati</taxon>
        <taxon>Verrucomicrobiota</taxon>
        <taxon>Verrucomicrobiia</taxon>
        <taxon>Verrucomicrobiales</taxon>
        <taxon>Verrucomicrobiaceae</taxon>
        <taxon>Haloferula</taxon>
    </lineage>
</organism>
<feature type="domain" description="VWFA" evidence="2">
    <location>
        <begin position="388"/>
        <end position="568"/>
    </location>
</feature>
<evidence type="ECO:0000313" key="4">
    <source>
        <dbReference type="Proteomes" id="UP001476282"/>
    </source>
</evidence>
<gene>
    <name evidence="3" type="ORF">Hsar01_02705</name>
</gene>
<name>A0ABP9US00_9BACT</name>
<dbReference type="PANTHER" id="PTHR37947:SF2">
    <property type="entry name" value="VON WILLEBRAND FACTOR TYPE A"/>
    <property type="match status" value="1"/>
</dbReference>
<dbReference type="PROSITE" id="PS50234">
    <property type="entry name" value="VWFA"/>
    <property type="match status" value="1"/>
</dbReference>
<dbReference type="SMART" id="SM00327">
    <property type="entry name" value="VWA"/>
    <property type="match status" value="1"/>
</dbReference>
<dbReference type="InterPro" id="IPR002035">
    <property type="entry name" value="VWF_A"/>
</dbReference>
<dbReference type="SUPFAM" id="SSF52317">
    <property type="entry name" value="Class I glutamine amidotransferase-like"/>
    <property type="match status" value="1"/>
</dbReference>
<dbReference type="InterPro" id="IPR036465">
    <property type="entry name" value="vWFA_dom_sf"/>
</dbReference>